<evidence type="ECO:0000313" key="2">
    <source>
        <dbReference type="WBParaSite" id="ACRNAN_scaffold7798.g29102.t1"/>
    </source>
</evidence>
<proteinExistence type="predicted"/>
<name>A0A914EFV4_9BILA</name>
<keyword evidence="1" id="KW-1185">Reference proteome</keyword>
<dbReference type="AlphaFoldDB" id="A0A914EFV4"/>
<dbReference type="Gene3D" id="3.30.420.10">
    <property type="entry name" value="Ribonuclease H-like superfamily/Ribonuclease H"/>
    <property type="match status" value="1"/>
</dbReference>
<dbReference type="WBParaSite" id="ACRNAN_scaffold7798.g29102.t1">
    <property type="protein sequence ID" value="ACRNAN_scaffold7798.g29102.t1"/>
    <property type="gene ID" value="ACRNAN_scaffold7798.g29102"/>
</dbReference>
<protein>
    <submittedName>
        <fullName evidence="2">Transposase</fullName>
    </submittedName>
</protein>
<organism evidence="1 2">
    <name type="scientific">Acrobeloides nanus</name>
    <dbReference type="NCBI Taxonomy" id="290746"/>
    <lineage>
        <taxon>Eukaryota</taxon>
        <taxon>Metazoa</taxon>
        <taxon>Ecdysozoa</taxon>
        <taxon>Nematoda</taxon>
        <taxon>Chromadorea</taxon>
        <taxon>Rhabditida</taxon>
        <taxon>Tylenchina</taxon>
        <taxon>Cephalobomorpha</taxon>
        <taxon>Cephaloboidea</taxon>
        <taxon>Cephalobidae</taxon>
        <taxon>Acrobeloides</taxon>
    </lineage>
</organism>
<dbReference type="Gene3D" id="1.10.10.60">
    <property type="entry name" value="Homeodomain-like"/>
    <property type="match status" value="1"/>
</dbReference>
<evidence type="ECO:0000313" key="1">
    <source>
        <dbReference type="Proteomes" id="UP000887540"/>
    </source>
</evidence>
<reference evidence="2" key="1">
    <citation type="submission" date="2022-11" db="UniProtKB">
        <authorList>
            <consortium name="WormBaseParasite"/>
        </authorList>
    </citation>
    <scope>IDENTIFICATION</scope>
</reference>
<dbReference type="InterPro" id="IPR036397">
    <property type="entry name" value="RNaseH_sf"/>
</dbReference>
<accession>A0A914EFV4</accession>
<dbReference type="GO" id="GO:0003676">
    <property type="term" value="F:nucleic acid binding"/>
    <property type="evidence" value="ECO:0007669"/>
    <property type="project" value="InterPro"/>
</dbReference>
<dbReference type="Proteomes" id="UP000887540">
    <property type="component" value="Unplaced"/>
</dbReference>
<sequence length="325" mass="37418">MDRGKSYTLKHFMAEGVSRSTIYGILQRFHDKLPASRKSGSGRPPSKLPPRKLATLRRLFDHKDGISQRQAARKLNCGLMTVNDALKKLNIKARKKKRIPQRTAKQIFDAKRLCGRLYGKFSKRCWIIDDESYFTLTHSTINGNNTFYTSNIADTPPSVKFSTKKKFEAKVLVWLAIGPNGVSQPLIKPSGLAINGPVYLKECVQDRLIPYIQANYDENYVFWPDKASSHYANNVLNHLRQKDIHFVEKEDNPSNLPEARSIEDFWDILKGKVYANAWKAENTRQLTNRIKLCLRNIDRDLVQRLAEGTKKRIDHIRRHGVIESQ</sequence>